<accession>A0AAV2NMW4</accession>
<dbReference type="CDD" id="cd18989">
    <property type="entry name" value="LGIC_ECD_cation"/>
    <property type="match status" value="2"/>
</dbReference>
<reference evidence="8" key="1">
    <citation type="submission" date="2024-04" db="EMBL/GenBank/DDBJ databases">
        <authorList>
            <consortium name="Molecular Ecology Group"/>
        </authorList>
    </citation>
    <scope>NUCLEOTIDE SEQUENCE</scope>
</reference>
<feature type="domain" description="Neurotransmitter-gated ion-channel ligand-binding" evidence="7">
    <location>
        <begin position="394"/>
        <end position="597"/>
    </location>
</feature>
<feature type="signal peptide" evidence="6">
    <location>
        <begin position="1"/>
        <end position="20"/>
    </location>
</feature>
<dbReference type="EMBL" id="OZ034826">
    <property type="protein sequence ID" value="CAL1681654.1"/>
    <property type="molecule type" value="Genomic_DNA"/>
</dbReference>
<keyword evidence="6" id="KW-0732">Signal</keyword>
<keyword evidence="3 5" id="KW-1133">Transmembrane helix</keyword>
<feature type="transmembrane region" description="Helical" evidence="5">
    <location>
        <begin position="286"/>
        <end position="307"/>
    </location>
</feature>
<evidence type="ECO:0000313" key="9">
    <source>
        <dbReference type="Proteomes" id="UP001497644"/>
    </source>
</evidence>
<evidence type="ECO:0000256" key="6">
    <source>
        <dbReference type="SAM" id="SignalP"/>
    </source>
</evidence>
<dbReference type="PRINTS" id="PR00252">
    <property type="entry name" value="NRIONCHANNEL"/>
</dbReference>
<dbReference type="InterPro" id="IPR036719">
    <property type="entry name" value="Neuro-gated_channel_TM_sf"/>
</dbReference>
<organism evidence="8 9">
    <name type="scientific">Lasius platythorax</name>
    <dbReference type="NCBI Taxonomy" id="488582"/>
    <lineage>
        <taxon>Eukaryota</taxon>
        <taxon>Metazoa</taxon>
        <taxon>Ecdysozoa</taxon>
        <taxon>Arthropoda</taxon>
        <taxon>Hexapoda</taxon>
        <taxon>Insecta</taxon>
        <taxon>Pterygota</taxon>
        <taxon>Neoptera</taxon>
        <taxon>Endopterygota</taxon>
        <taxon>Hymenoptera</taxon>
        <taxon>Apocrita</taxon>
        <taxon>Aculeata</taxon>
        <taxon>Formicoidea</taxon>
        <taxon>Formicidae</taxon>
        <taxon>Formicinae</taxon>
        <taxon>Lasius</taxon>
        <taxon>Lasius</taxon>
    </lineage>
</organism>
<evidence type="ECO:0000259" key="7">
    <source>
        <dbReference type="Pfam" id="PF02931"/>
    </source>
</evidence>
<evidence type="ECO:0000256" key="3">
    <source>
        <dbReference type="ARBA" id="ARBA00022989"/>
    </source>
</evidence>
<feature type="domain" description="Neurotransmitter-gated ion-channel ligand-binding" evidence="7">
    <location>
        <begin position="49"/>
        <end position="253"/>
    </location>
</feature>
<dbReference type="GO" id="GO:0016020">
    <property type="term" value="C:membrane"/>
    <property type="evidence" value="ECO:0007669"/>
    <property type="project" value="UniProtKB-SubCell"/>
</dbReference>
<dbReference type="SUPFAM" id="SSF90112">
    <property type="entry name" value="Neurotransmitter-gated ion-channel transmembrane pore"/>
    <property type="match status" value="1"/>
</dbReference>
<feature type="transmembrane region" description="Helical" evidence="5">
    <location>
        <begin position="261"/>
        <end position="279"/>
    </location>
</feature>
<dbReference type="GO" id="GO:0005230">
    <property type="term" value="F:extracellular ligand-gated monoatomic ion channel activity"/>
    <property type="evidence" value="ECO:0007669"/>
    <property type="project" value="InterPro"/>
</dbReference>
<feature type="transmembrane region" description="Helical" evidence="5">
    <location>
        <begin position="603"/>
        <end position="622"/>
    </location>
</feature>
<feature type="chain" id="PRO_5043729900" description="Neurotransmitter-gated ion-channel ligand-binding domain-containing protein" evidence="6">
    <location>
        <begin position="21"/>
        <end position="780"/>
    </location>
</feature>
<dbReference type="SUPFAM" id="SSF63712">
    <property type="entry name" value="Nicotinic receptor ligand binding domain-like"/>
    <property type="match status" value="2"/>
</dbReference>
<evidence type="ECO:0000256" key="2">
    <source>
        <dbReference type="ARBA" id="ARBA00022692"/>
    </source>
</evidence>
<dbReference type="InterPro" id="IPR006202">
    <property type="entry name" value="Neur_chan_lig-bd"/>
</dbReference>
<dbReference type="Proteomes" id="UP001497644">
    <property type="component" value="Chromosome 3"/>
</dbReference>
<sequence length="780" mass="90239">MRILQVFGFLIILWQDRVDSLFNIPTVRLQEDVVTRGCKNLEDTTPLLRLKKYLFCTYDSTVRPNHHKIVTNVTLRLIPKMMDYRGDNGILTLHSWMSFSWTDTHLTWTPNDFDGVTYIHVKSYDLWVPDLCVYNSGDMSNDLLELPTTDCLVFNTGSVVCVPAVKYISKCDGDYTYWPYDQQTCRIVLGSWSYAGEEVDFHLDGNGISMDSYENNTLYDLKFVDAVKHVKKYKCCPNDTFPKIDYTFSLIRHHGINHKTVITPAIALILLTLTVLWLDSRSVERMAVASVNLICHLLSIYDLHWQLPYNGINPPNIMLFYRDSLALATFALILTTLLRKLQNMSTDMPNWISSTTMFVLNNRAGRFLVLNDEESKIAASSSCNDVGSKSTMLRLKRHLLCEYDSEVRPVQNNNNMTRVTFRMVPHFLHFNNEEELFELHTWIAMAWHDSHLTWDPEQYDNIKWIPVSGYQIWVPDILIHNERIGESSLGHSQAKGWVEKQGMVQWLTAAKYTTYCFADNTWWPYNTMNCTIQVGSWSHSGDEIELISLQNASFEIESKDVEWDLLKMYVTKWEGRYKYNFGSTAKMLSYHFILRRHWGIIRIAYISPTIVLMVMTLTALWLEPKSFERMVIVNLNFICHLLCIQDIHWEVPKSGFNVPKLIIFYESSFAIASFALILTSILRHLQDLTTEPPTWISIGTTTILRSRIGQILLLSILDPAVTAKIEIDADDNTDLVQSNNKKSPWRYVIVLVGWFAFLSVLLAYIVLLSTCFPTYYTVIP</sequence>
<dbReference type="GO" id="GO:0004888">
    <property type="term" value="F:transmembrane signaling receptor activity"/>
    <property type="evidence" value="ECO:0007669"/>
    <property type="project" value="InterPro"/>
</dbReference>
<dbReference type="AlphaFoldDB" id="A0AAV2NMW4"/>
<feature type="transmembrane region" description="Helical" evidence="5">
    <location>
        <begin position="747"/>
        <end position="767"/>
    </location>
</feature>
<comment type="subcellular location">
    <subcellularLocation>
        <location evidence="1">Membrane</location>
    </subcellularLocation>
</comment>
<evidence type="ECO:0000256" key="1">
    <source>
        <dbReference type="ARBA" id="ARBA00004370"/>
    </source>
</evidence>
<keyword evidence="2 5" id="KW-0812">Transmembrane</keyword>
<evidence type="ECO:0000256" key="5">
    <source>
        <dbReference type="SAM" id="Phobius"/>
    </source>
</evidence>
<feature type="transmembrane region" description="Helical" evidence="5">
    <location>
        <begin position="662"/>
        <end position="682"/>
    </location>
</feature>
<name>A0AAV2NMW4_9HYME</name>
<dbReference type="InterPro" id="IPR036734">
    <property type="entry name" value="Neur_chan_lig-bd_sf"/>
</dbReference>
<dbReference type="Pfam" id="PF02931">
    <property type="entry name" value="Neur_chan_LBD"/>
    <property type="match status" value="2"/>
</dbReference>
<dbReference type="FunFam" id="2.70.170.10:FF:000028">
    <property type="entry name" value="AcetylCholine Receptor"/>
    <property type="match status" value="2"/>
</dbReference>
<gene>
    <name evidence="8" type="ORF">LPLAT_LOCUS7627</name>
</gene>
<dbReference type="PANTHER" id="PTHR18945">
    <property type="entry name" value="NEUROTRANSMITTER GATED ION CHANNEL"/>
    <property type="match status" value="1"/>
</dbReference>
<proteinExistence type="predicted"/>
<keyword evidence="9" id="KW-1185">Reference proteome</keyword>
<protein>
    <recommendedName>
        <fullName evidence="7">Neurotransmitter-gated ion-channel ligand-binding domain-containing protein</fullName>
    </recommendedName>
</protein>
<dbReference type="InterPro" id="IPR006201">
    <property type="entry name" value="Neur_channel"/>
</dbReference>
<dbReference type="Gene3D" id="2.70.170.10">
    <property type="entry name" value="Neurotransmitter-gated ion-channel ligand-binding domain"/>
    <property type="match status" value="2"/>
</dbReference>
<evidence type="ECO:0000256" key="4">
    <source>
        <dbReference type="ARBA" id="ARBA00023136"/>
    </source>
</evidence>
<evidence type="ECO:0000313" key="8">
    <source>
        <dbReference type="EMBL" id="CAL1681654.1"/>
    </source>
</evidence>
<keyword evidence="4 5" id="KW-0472">Membrane</keyword>
<feature type="transmembrane region" description="Helical" evidence="5">
    <location>
        <begin position="319"/>
        <end position="338"/>
    </location>
</feature>